<dbReference type="AlphaFoldDB" id="A0A379GC18"/>
<reference evidence="2 3" key="1">
    <citation type="submission" date="2018-06" db="EMBL/GenBank/DDBJ databases">
        <authorList>
            <consortium name="Pathogen Informatics"/>
            <person name="Doyle S."/>
        </authorList>
    </citation>
    <scope>NUCLEOTIDE SEQUENCE [LARGE SCALE GENOMIC DNA]</scope>
    <source>
        <strain evidence="2 3">NCTC11938</strain>
    </source>
</reference>
<proteinExistence type="predicted"/>
<dbReference type="Proteomes" id="UP000254191">
    <property type="component" value="Unassembled WGS sequence"/>
</dbReference>
<evidence type="ECO:0000313" key="2">
    <source>
        <dbReference type="EMBL" id="SUC38560.1"/>
    </source>
</evidence>
<keyword evidence="2" id="KW-0449">Lipoprotein</keyword>
<feature type="signal peptide" evidence="1">
    <location>
        <begin position="1"/>
        <end position="21"/>
    </location>
</feature>
<organism evidence="2 3">
    <name type="scientific">Proteus mirabilis</name>
    <dbReference type="NCBI Taxonomy" id="584"/>
    <lineage>
        <taxon>Bacteria</taxon>
        <taxon>Pseudomonadati</taxon>
        <taxon>Pseudomonadota</taxon>
        <taxon>Gammaproteobacteria</taxon>
        <taxon>Enterobacterales</taxon>
        <taxon>Morganellaceae</taxon>
        <taxon>Proteus</taxon>
    </lineage>
</organism>
<gene>
    <name evidence="2" type="ORF">NCTC11938_02831</name>
</gene>
<name>A0A379GC18_PROMI</name>
<accession>A0A379GC18</accession>
<dbReference type="PROSITE" id="PS51257">
    <property type="entry name" value="PROKAR_LIPOPROTEIN"/>
    <property type="match status" value="1"/>
</dbReference>
<sequence>MKKSGLLTLCFSLWLLTGCSAQEIAEWNQKISDLGHQVSHTMNGGMQKREQREYDVVIPVDIDTAAARLRRYYGFEDVNAKIRALRQSGKESDQWAATAIAEESRAGNGK</sequence>
<dbReference type="EMBL" id="UGTS01000005">
    <property type="protein sequence ID" value="SUC38560.1"/>
    <property type="molecule type" value="Genomic_DNA"/>
</dbReference>
<keyword evidence="1" id="KW-0732">Signal</keyword>
<evidence type="ECO:0000256" key="1">
    <source>
        <dbReference type="SAM" id="SignalP"/>
    </source>
</evidence>
<protein>
    <submittedName>
        <fullName evidence="2">Lipoprotein</fullName>
    </submittedName>
</protein>
<evidence type="ECO:0000313" key="3">
    <source>
        <dbReference type="Proteomes" id="UP000254191"/>
    </source>
</evidence>
<feature type="chain" id="PRO_5016590570" evidence="1">
    <location>
        <begin position="22"/>
        <end position="110"/>
    </location>
</feature>